<keyword evidence="2" id="KW-0812">Transmembrane</keyword>
<dbReference type="Pfam" id="PF20684">
    <property type="entry name" value="Fung_rhodopsin"/>
    <property type="match status" value="1"/>
</dbReference>
<comment type="caution">
    <text evidence="4">The sequence shown here is derived from an EMBL/GenBank/DDBJ whole genome shotgun (WGS) entry which is preliminary data.</text>
</comment>
<keyword evidence="5" id="KW-1185">Reference proteome</keyword>
<gene>
    <name evidence="4" type="ORF">CVT25_014901</name>
</gene>
<evidence type="ECO:0000256" key="1">
    <source>
        <dbReference type="SAM" id="MobiDB-lite"/>
    </source>
</evidence>
<dbReference type="AlphaFoldDB" id="A0A409WEW3"/>
<feature type="transmembrane region" description="Helical" evidence="2">
    <location>
        <begin position="100"/>
        <end position="127"/>
    </location>
</feature>
<dbReference type="Proteomes" id="UP000283269">
    <property type="component" value="Unassembled WGS sequence"/>
</dbReference>
<sequence length="398" mass="44070">MLIRVGQVIISILHVVAISSTLFRVCHRAFKRQMWYDDYIAIVPLVVDCLKYDRPLVRPISVYFQLFGSLILLRIYRFSRISLALSLARLFPPGHVARRLSLCIGGLCFFFFIIIIALTVGLCQGGGRPWYRIDPHYCKKGPKRIPVSGIVADILADMLLFLAPLFVLRRIKLPVNQRRLILAAFSGSILTLLSAVIFGVFWYCRIKIGPGTLVLRLVVAHIEASRIRRIHNIEAPEPNANAALAKLELRRQPQVPPVLDPRPTNETEQEGEGDDSEDGDSEDGDSEDDEENGSRSATRRVSSATNGSSVVTPITFTQIETCPAWESLPPPRQASRSLVDSDAMRTLVRKQVEVRIVSRDSSGAAASASGKFDGRCSPTPASTLLAVVASHCHCKFKV</sequence>
<reference evidence="4 5" key="1">
    <citation type="journal article" date="2018" name="Evol. Lett.">
        <title>Horizontal gene cluster transfer increased hallucinogenic mushroom diversity.</title>
        <authorList>
            <person name="Reynolds H.T."/>
            <person name="Vijayakumar V."/>
            <person name="Gluck-Thaler E."/>
            <person name="Korotkin H.B."/>
            <person name="Matheny P.B."/>
            <person name="Slot J.C."/>
        </authorList>
    </citation>
    <scope>NUCLEOTIDE SEQUENCE [LARGE SCALE GENOMIC DNA]</scope>
    <source>
        <strain evidence="4 5">2631</strain>
    </source>
</reference>
<dbReference type="OrthoDB" id="3229610at2759"/>
<evidence type="ECO:0000313" key="5">
    <source>
        <dbReference type="Proteomes" id="UP000283269"/>
    </source>
</evidence>
<proteinExistence type="predicted"/>
<feature type="transmembrane region" description="Helical" evidence="2">
    <location>
        <begin position="147"/>
        <end position="168"/>
    </location>
</feature>
<evidence type="ECO:0000313" key="4">
    <source>
        <dbReference type="EMBL" id="PPQ77088.1"/>
    </source>
</evidence>
<feature type="transmembrane region" description="Helical" evidence="2">
    <location>
        <begin position="180"/>
        <end position="203"/>
    </location>
</feature>
<dbReference type="EMBL" id="NHYD01003444">
    <property type="protein sequence ID" value="PPQ77088.1"/>
    <property type="molecule type" value="Genomic_DNA"/>
</dbReference>
<feature type="compositionally biased region" description="Acidic residues" evidence="1">
    <location>
        <begin position="267"/>
        <end position="291"/>
    </location>
</feature>
<evidence type="ECO:0000259" key="3">
    <source>
        <dbReference type="Pfam" id="PF20684"/>
    </source>
</evidence>
<evidence type="ECO:0000256" key="2">
    <source>
        <dbReference type="SAM" id="Phobius"/>
    </source>
</evidence>
<name>A0A409WEW3_PSICY</name>
<dbReference type="InParanoid" id="A0A409WEW3"/>
<keyword evidence="2" id="KW-0472">Membrane</keyword>
<keyword evidence="2" id="KW-1133">Transmembrane helix</keyword>
<accession>A0A409WEW3</accession>
<protein>
    <recommendedName>
        <fullName evidence="3">Rhodopsin domain-containing protein</fullName>
    </recommendedName>
</protein>
<feature type="transmembrane region" description="Helical" evidence="2">
    <location>
        <begin position="6"/>
        <end position="23"/>
    </location>
</feature>
<feature type="compositionally biased region" description="Low complexity" evidence="1">
    <location>
        <begin position="294"/>
        <end position="305"/>
    </location>
</feature>
<dbReference type="InterPro" id="IPR049326">
    <property type="entry name" value="Rhodopsin_dom_fungi"/>
</dbReference>
<feature type="domain" description="Rhodopsin" evidence="3">
    <location>
        <begin position="76"/>
        <end position="194"/>
    </location>
</feature>
<feature type="region of interest" description="Disordered" evidence="1">
    <location>
        <begin position="254"/>
        <end position="308"/>
    </location>
</feature>
<organism evidence="4 5">
    <name type="scientific">Psilocybe cyanescens</name>
    <dbReference type="NCBI Taxonomy" id="93625"/>
    <lineage>
        <taxon>Eukaryota</taxon>
        <taxon>Fungi</taxon>
        <taxon>Dikarya</taxon>
        <taxon>Basidiomycota</taxon>
        <taxon>Agaricomycotina</taxon>
        <taxon>Agaricomycetes</taxon>
        <taxon>Agaricomycetidae</taxon>
        <taxon>Agaricales</taxon>
        <taxon>Agaricineae</taxon>
        <taxon>Strophariaceae</taxon>
        <taxon>Psilocybe</taxon>
    </lineage>
</organism>